<gene>
    <name evidence="1" type="ORF">DOFOFD_05200</name>
</gene>
<evidence type="ECO:0000313" key="1">
    <source>
        <dbReference type="EMBL" id="MEE8658403.1"/>
    </source>
</evidence>
<reference evidence="1 2" key="1">
    <citation type="submission" date="2023-10" db="EMBL/GenBank/DDBJ databases">
        <title>Sorlinia euscelidii gen. nov., sp. nov., an acetic acid bacteria isolated from the gut of Euscelidius variegatus emitter.</title>
        <authorList>
            <person name="Michoud G."/>
            <person name="Marasco R."/>
            <person name="Seferji K."/>
            <person name="Gonella E."/>
            <person name="Garuglieri E."/>
            <person name="Alma A."/>
            <person name="Mapelli F."/>
            <person name="Borin S."/>
            <person name="Daffonchio D."/>
            <person name="Crotti E."/>
        </authorList>
    </citation>
    <scope>NUCLEOTIDE SEQUENCE [LARGE SCALE GENOMIC DNA]</scope>
    <source>
        <strain evidence="1 2">EV16P</strain>
    </source>
</reference>
<evidence type="ECO:0000313" key="2">
    <source>
        <dbReference type="Proteomes" id="UP001312908"/>
    </source>
</evidence>
<comment type="caution">
    <text evidence="1">The sequence shown here is derived from an EMBL/GenBank/DDBJ whole genome shotgun (WGS) entry which is preliminary data.</text>
</comment>
<proteinExistence type="predicted"/>
<dbReference type="EMBL" id="JAWJZY010000002">
    <property type="protein sequence ID" value="MEE8658403.1"/>
    <property type="molecule type" value="Genomic_DNA"/>
</dbReference>
<accession>A0ABU7U1N6</accession>
<keyword evidence="2" id="KW-1185">Reference proteome</keyword>
<organism evidence="1 2">
    <name type="scientific">Sorlinia euscelidii</name>
    <dbReference type="NCBI Taxonomy" id="3081148"/>
    <lineage>
        <taxon>Bacteria</taxon>
        <taxon>Pseudomonadati</taxon>
        <taxon>Pseudomonadota</taxon>
        <taxon>Alphaproteobacteria</taxon>
        <taxon>Acetobacterales</taxon>
        <taxon>Acetobacteraceae</taxon>
        <taxon>Sorlinia</taxon>
    </lineage>
</organism>
<sequence>MFPKSTLNLRRGAASFPTLPPRSCDVLERCDERHISGPSATILRLENANTLAITDLITTVKEVGDVEPHFDRVMGRRIQEAMLIADIENRILRLRP</sequence>
<dbReference type="Proteomes" id="UP001312908">
    <property type="component" value="Unassembled WGS sequence"/>
</dbReference>
<name>A0ABU7U1N6_9PROT</name>
<protein>
    <submittedName>
        <fullName evidence="1">Uncharacterized protein</fullName>
    </submittedName>
</protein>